<protein>
    <submittedName>
        <fullName evidence="3">Response regulator</fullName>
    </submittedName>
</protein>
<accession>A0A6G1TZA6</accession>
<feature type="modified residue" description="4-aspartylphosphate" evidence="1">
    <location>
        <position position="56"/>
    </location>
</feature>
<dbReference type="InterPro" id="IPR052048">
    <property type="entry name" value="ST_Response_Regulator"/>
</dbReference>
<evidence type="ECO:0000313" key="4">
    <source>
        <dbReference type="Proteomes" id="UP000480425"/>
    </source>
</evidence>
<organism evidence="3 4">
    <name type="scientific">Segatella copri</name>
    <dbReference type="NCBI Taxonomy" id="165179"/>
    <lineage>
        <taxon>Bacteria</taxon>
        <taxon>Pseudomonadati</taxon>
        <taxon>Bacteroidota</taxon>
        <taxon>Bacteroidia</taxon>
        <taxon>Bacteroidales</taxon>
        <taxon>Prevotellaceae</taxon>
        <taxon>Segatella</taxon>
    </lineage>
</organism>
<dbReference type="InterPro" id="IPR011006">
    <property type="entry name" value="CheY-like_superfamily"/>
</dbReference>
<dbReference type="PANTHER" id="PTHR43228">
    <property type="entry name" value="TWO-COMPONENT RESPONSE REGULATOR"/>
    <property type="match status" value="1"/>
</dbReference>
<dbReference type="EMBL" id="VZCB01000020">
    <property type="protein sequence ID" value="MQN79861.1"/>
    <property type="molecule type" value="Genomic_DNA"/>
</dbReference>
<dbReference type="PROSITE" id="PS50110">
    <property type="entry name" value="RESPONSE_REGULATORY"/>
    <property type="match status" value="1"/>
</dbReference>
<evidence type="ECO:0000313" key="3">
    <source>
        <dbReference type="EMBL" id="MQN79861.1"/>
    </source>
</evidence>
<name>A0A6G1TZA6_9BACT</name>
<proteinExistence type="predicted"/>
<dbReference type="GO" id="GO:0000160">
    <property type="term" value="P:phosphorelay signal transduction system"/>
    <property type="evidence" value="ECO:0007669"/>
    <property type="project" value="InterPro"/>
</dbReference>
<gene>
    <name evidence="3" type="ORF">F7D73_02570</name>
</gene>
<dbReference type="SUPFAM" id="SSF52172">
    <property type="entry name" value="CheY-like"/>
    <property type="match status" value="1"/>
</dbReference>
<keyword evidence="1" id="KW-0597">Phosphoprotein</keyword>
<reference evidence="3 4" key="1">
    <citation type="submission" date="2019-09" db="EMBL/GenBank/DDBJ databases">
        <title>Distinct polysaccharide growth profiles of human intestinal Prevotella copri isolates.</title>
        <authorList>
            <person name="Fehlner-Peach H."/>
            <person name="Magnabosco C."/>
            <person name="Raghavan V."/>
            <person name="Scher J.U."/>
            <person name="Tett A."/>
            <person name="Cox L.M."/>
            <person name="Gottsegen C."/>
            <person name="Watters A."/>
            <person name="Wiltshire- Gordon J.D."/>
            <person name="Segata N."/>
            <person name="Bonneau R."/>
            <person name="Littman D.R."/>
        </authorList>
    </citation>
    <scope>NUCLEOTIDE SEQUENCE [LARGE SCALE GENOMIC DNA]</scope>
    <source>
        <strain evidence="4">iA622</strain>
    </source>
</reference>
<dbReference type="PANTHER" id="PTHR43228:SF1">
    <property type="entry name" value="TWO-COMPONENT RESPONSE REGULATOR ARR22"/>
    <property type="match status" value="1"/>
</dbReference>
<feature type="domain" description="Response regulatory" evidence="2">
    <location>
        <begin position="7"/>
        <end position="123"/>
    </location>
</feature>
<evidence type="ECO:0000256" key="1">
    <source>
        <dbReference type="PROSITE-ProRule" id="PRU00169"/>
    </source>
</evidence>
<dbReference type="Proteomes" id="UP000480425">
    <property type="component" value="Unassembled WGS sequence"/>
</dbReference>
<dbReference type="InterPro" id="IPR001789">
    <property type="entry name" value="Sig_transdc_resp-reg_receiver"/>
</dbReference>
<evidence type="ECO:0000259" key="2">
    <source>
        <dbReference type="PROSITE" id="PS50110"/>
    </source>
</evidence>
<comment type="caution">
    <text evidence="3">The sequence shown here is derived from an EMBL/GenBank/DDBJ whole genome shotgun (WGS) entry which is preliminary data.</text>
</comment>
<dbReference type="Pfam" id="PF00072">
    <property type="entry name" value="Response_reg"/>
    <property type="match status" value="1"/>
</dbReference>
<sequence>MIMNKYKVLIVDDIPENIQTLGEMIKDFDLDVKIAEGGQDAIDIIDSYTPDIILLDLMMPHVNGWDVIDYVRKKYSKNEMVIIVVSLLNNKDNIDECYELGVNDYITKPVIKARLTSSIESHLRNLSRN</sequence>
<dbReference type="Gene3D" id="3.40.50.2300">
    <property type="match status" value="1"/>
</dbReference>
<dbReference type="OrthoDB" id="9781208at2"/>
<dbReference type="SMART" id="SM00448">
    <property type="entry name" value="REC"/>
    <property type="match status" value="1"/>
</dbReference>
<dbReference type="AlphaFoldDB" id="A0A6G1TZA6"/>